<dbReference type="PANTHER" id="PTHR31970">
    <property type="match status" value="1"/>
</dbReference>
<feature type="transmembrane region" description="Helical" evidence="1">
    <location>
        <begin position="50"/>
        <end position="66"/>
    </location>
</feature>
<keyword evidence="1" id="KW-0812">Transmembrane</keyword>
<keyword evidence="3" id="KW-1185">Reference proteome</keyword>
<dbReference type="OrthoDB" id="7361398at2"/>
<dbReference type="InterPro" id="IPR031563">
    <property type="entry name" value="MOT1/MOT2"/>
</dbReference>
<gene>
    <name evidence="2" type="ORF">DFQ59_108137</name>
</gene>
<evidence type="ECO:0000313" key="2">
    <source>
        <dbReference type="EMBL" id="RCX28109.1"/>
    </source>
</evidence>
<feature type="transmembrane region" description="Helical" evidence="1">
    <location>
        <begin position="356"/>
        <end position="383"/>
    </location>
</feature>
<dbReference type="Proteomes" id="UP000252707">
    <property type="component" value="Unassembled WGS sequence"/>
</dbReference>
<comment type="caution">
    <text evidence="2">The sequence shown here is derived from an EMBL/GenBank/DDBJ whole genome shotgun (WGS) entry which is preliminary data.</text>
</comment>
<name>A0A369C2I6_9GAMM</name>
<accession>A0A369C2I6</accession>
<keyword evidence="1" id="KW-1133">Transmembrane helix</keyword>
<proteinExistence type="predicted"/>
<dbReference type="Pfam" id="PF16983">
    <property type="entry name" value="MFS_MOT1"/>
    <property type="match status" value="2"/>
</dbReference>
<feature type="transmembrane region" description="Helical" evidence="1">
    <location>
        <begin position="260"/>
        <end position="277"/>
    </location>
</feature>
<dbReference type="AlphaFoldDB" id="A0A369C2I6"/>
<dbReference type="GO" id="GO:0015098">
    <property type="term" value="F:molybdate ion transmembrane transporter activity"/>
    <property type="evidence" value="ECO:0007669"/>
    <property type="project" value="InterPro"/>
</dbReference>
<feature type="transmembrane region" description="Helical" evidence="1">
    <location>
        <begin position="219"/>
        <end position="240"/>
    </location>
</feature>
<feature type="transmembrane region" description="Helical" evidence="1">
    <location>
        <begin position="297"/>
        <end position="314"/>
    </location>
</feature>
<dbReference type="RefSeq" id="WP_114280523.1">
    <property type="nucleotide sequence ID" value="NZ_QPJY01000008.1"/>
</dbReference>
<feature type="transmembrane region" description="Helical" evidence="1">
    <location>
        <begin position="176"/>
        <end position="199"/>
    </location>
</feature>
<keyword evidence="1" id="KW-0472">Membrane</keyword>
<evidence type="ECO:0000313" key="3">
    <source>
        <dbReference type="Proteomes" id="UP000252707"/>
    </source>
</evidence>
<sequence length="390" mass="40334">MDTGEWRRTWRRLVGNNRFDSREWAGAFGDLGTLIPFVVAYVTLLGMDPVGILIGFGIALVANGLLRRTPFPVQPMKAIGAAATAQAAGGVIFTPGAVYAAGFVTGLVWLLLALTGIAERLARLTPRPVVAGIVLGLGLGFMGRGIELMLDTWWLALAALAASLPLLDSRRLPAMFALLLIGGIAALLLEPGLMGQLLALRPGLHLPSPELGSITLDDLAVGALFLALPQLPLTLGNALIAVTDENNRLFPDRPVRHRGVALSTAAMNLAAPLVGGVPMCHGAGGMAGHVRFGAHTGGAPIILGSLLLLLALFLGDAVVSFMAAFPAAVLGVILFLAGTQLALGAGRLGEERGPRFVALVTTALALWNVGAAFVAGLALHALIARGVMRP</sequence>
<feature type="transmembrane region" description="Helical" evidence="1">
    <location>
        <begin position="321"/>
        <end position="344"/>
    </location>
</feature>
<organism evidence="2 3">
    <name type="scientific">Thioalbus denitrificans</name>
    <dbReference type="NCBI Taxonomy" id="547122"/>
    <lineage>
        <taxon>Bacteria</taxon>
        <taxon>Pseudomonadati</taxon>
        <taxon>Pseudomonadota</taxon>
        <taxon>Gammaproteobacteria</taxon>
        <taxon>Chromatiales</taxon>
        <taxon>Ectothiorhodospiraceae</taxon>
        <taxon>Thioalbus</taxon>
    </lineage>
</organism>
<reference evidence="2 3" key="1">
    <citation type="submission" date="2018-07" db="EMBL/GenBank/DDBJ databases">
        <title>Genomic Encyclopedia of Type Strains, Phase IV (KMG-IV): sequencing the most valuable type-strain genomes for metagenomic binning, comparative biology and taxonomic classification.</title>
        <authorList>
            <person name="Goeker M."/>
        </authorList>
    </citation>
    <scope>NUCLEOTIDE SEQUENCE [LARGE SCALE GENOMIC DNA]</scope>
    <source>
        <strain evidence="2 3">DSM 26407</strain>
    </source>
</reference>
<feature type="transmembrane region" description="Helical" evidence="1">
    <location>
        <begin position="129"/>
        <end position="146"/>
    </location>
</feature>
<evidence type="ECO:0000256" key="1">
    <source>
        <dbReference type="SAM" id="Phobius"/>
    </source>
</evidence>
<dbReference type="PANTHER" id="PTHR31970:SF9">
    <property type="entry name" value="MOLYBDATE TRANSPORTER 2"/>
    <property type="match status" value="1"/>
</dbReference>
<feature type="transmembrane region" description="Helical" evidence="1">
    <location>
        <begin position="21"/>
        <end position="44"/>
    </location>
</feature>
<protein>
    <submittedName>
        <fullName evidence="2">MFS superfamily molybdate transporter</fullName>
    </submittedName>
</protein>
<dbReference type="EMBL" id="QPJY01000008">
    <property type="protein sequence ID" value="RCX28109.1"/>
    <property type="molecule type" value="Genomic_DNA"/>
</dbReference>